<keyword evidence="10" id="KW-1185">Reference proteome</keyword>
<dbReference type="OrthoDB" id="5579088at2759"/>
<dbReference type="PROSITE" id="PS51257">
    <property type="entry name" value="PROKAR_LIPOPROTEIN"/>
    <property type="match status" value="1"/>
</dbReference>
<keyword evidence="5 8" id="KW-1133">Transmembrane helix</keyword>
<accession>A0A183IYQ1</accession>
<feature type="transmembrane region" description="Helical" evidence="8">
    <location>
        <begin position="269"/>
        <end position="287"/>
    </location>
</feature>
<feature type="transmembrane region" description="Helical" evidence="8">
    <location>
        <begin position="42"/>
        <end position="61"/>
    </location>
</feature>
<feature type="transmembrane region" description="Helical" evidence="8">
    <location>
        <begin position="235"/>
        <end position="262"/>
    </location>
</feature>
<dbReference type="InterPro" id="IPR046401">
    <property type="entry name" value="FITM1/2"/>
</dbReference>
<comment type="subcellular location">
    <subcellularLocation>
        <location evidence="1">Endoplasmic reticulum membrane</location>
        <topology evidence="1">Multi-pass membrane protein</topology>
    </subcellularLocation>
</comment>
<dbReference type="Proteomes" id="UP000270296">
    <property type="component" value="Unassembled WGS sequence"/>
</dbReference>
<dbReference type="EMBL" id="UZAM01011923">
    <property type="protein sequence ID" value="VDP19034.1"/>
    <property type="molecule type" value="Genomic_DNA"/>
</dbReference>
<dbReference type="AlphaFoldDB" id="A0A183IYQ1"/>
<dbReference type="GO" id="GO:0019915">
    <property type="term" value="P:lipid storage"/>
    <property type="evidence" value="ECO:0007669"/>
    <property type="project" value="InterPro"/>
</dbReference>
<evidence type="ECO:0000313" key="11">
    <source>
        <dbReference type="WBParaSite" id="SBAD_0000906401-mRNA-1"/>
    </source>
</evidence>
<keyword evidence="3" id="KW-0378">Hydrolase</keyword>
<evidence type="ECO:0000256" key="7">
    <source>
        <dbReference type="ARBA" id="ARBA00023136"/>
    </source>
</evidence>
<evidence type="ECO:0000256" key="5">
    <source>
        <dbReference type="ARBA" id="ARBA00022989"/>
    </source>
</evidence>
<proteinExistence type="inferred from homology"/>
<evidence type="ECO:0000313" key="10">
    <source>
        <dbReference type="Proteomes" id="UP000270296"/>
    </source>
</evidence>
<keyword evidence="7 8" id="KW-0472">Membrane</keyword>
<feature type="transmembrane region" description="Helical" evidence="8">
    <location>
        <begin position="158"/>
        <end position="178"/>
    </location>
</feature>
<evidence type="ECO:0000256" key="1">
    <source>
        <dbReference type="ARBA" id="ARBA00004477"/>
    </source>
</evidence>
<keyword evidence="2 8" id="KW-0812">Transmembrane</keyword>
<gene>
    <name evidence="9" type="ORF">SBAD_LOCUS8749</name>
</gene>
<feature type="transmembrane region" description="Helical" evidence="8">
    <location>
        <begin position="116"/>
        <end position="133"/>
    </location>
</feature>
<evidence type="ECO:0000256" key="6">
    <source>
        <dbReference type="ARBA" id="ARBA00023098"/>
    </source>
</evidence>
<evidence type="ECO:0000256" key="2">
    <source>
        <dbReference type="ARBA" id="ARBA00022692"/>
    </source>
</evidence>
<keyword evidence="4" id="KW-0256">Endoplasmic reticulum</keyword>
<dbReference type="GO" id="GO:0008654">
    <property type="term" value="P:phospholipid biosynthetic process"/>
    <property type="evidence" value="ECO:0007669"/>
    <property type="project" value="TreeGrafter"/>
</dbReference>
<evidence type="ECO:0000256" key="3">
    <source>
        <dbReference type="ARBA" id="ARBA00022801"/>
    </source>
</evidence>
<keyword evidence="6" id="KW-0443">Lipid metabolism</keyword>
<evidence type="ECO:0000256" key="8">
    <source>
        <dbReference type="SAM" id="Phobius"/>
    </source>
</evidence>
<evidence type="ECO:0000313" key="9">
    <source>
        <dbReference type="EMBL" id="VDP19034.1"/>
    </source>
</evidence>
<dbReference type="Pfam" id="PF10261">
    <property type="entry name" value="FIT"/>
    <property type="match status" value="2"/>
</dbReference>
<reference evidence="9 10" key="2">
    <citation type="submission" date="2018-11" db="EMBL/GenBank/DDBJ databases">
        <authorList>
            <consortium name="Pathogen Informatics"/>
        </authorList>
    </citation>
    <scope>NUCLEOTIDE SEQUENCE [LARGE SCALE GENOMIC DNA]</scope>
</reference>
<dbReference type="GO" id="GO:0010945">
    <property type="term" value="F:coenzyme A diphosphatase activity"/>
    <property type="evidence" value="ECO:0007669"/>
    <property type="project" value="InterPro"/>
</dbReference>
<dbReference type="GO" id="GO:0034389">
    <property type="term" value="P:lipid droplet organization"/>
    <property type="evidence" value="ECO:0007669"/>
    <property type="project" value="InterPro"/>
</dbReference>
<sequence>MSPVRAKQKKSLPPPTTISNFVLACVLHLCRKYVLFDIDTKVGVYLITVMCGSFLADFCPLSRNHYLANKRNLFNVCFVKWSWLWTFCMVGSFIYLSSMVYCRGDLRTVFRHCSRLIVSTLVWWVFTTSFVEIERRSGFCLKSTFVTKEQCIMNGSRWIAFDISGHCFLMIYCCLVISEELKIFRNWDRNVRICFDRHEEPSDDEEVYEGEVTTTATSYRVEAESTKTVYLQNTYYLRILFVVISMLHLVWDCMLVSTVLFFHSFAQKFVAALLAVAAWFVTYRLWYKQNFSPGLPGEGVFM</sequence>
<dbReference type="PANTHER" id="PTHR23129">
    <property type="entry name" value="ACYL-COENZYME A DIPHOSPHATASE FITM2"/>
    <property type="match status" value="1"/>
</dbReference>
<evidence type="ECO:0000256" key="4">
    <source>
        <dbReference type="ARBA" id="ARBA00022824"/>
    </source>
</evidence>
<dbReference type="InterPro" id="IPR019388">
    <property type="entry name" value="FIT"/>
</dbReference>
<name>A0A183IYQ1_9BILA</name>
<dbReference type="PANTHER" id="PTHR23129:SF0">
    <property type="entry name" value="ACYL-COENZYME A DIPHOSPHATASE FITM2"/>
    <property type="match status" value="1"/>
</dbReference>
<dbReference type="WBParaSite" id="SBAD_0000906401-mRNA-1">
    <property type="protein sequence ID" value="SBAD_0000906401-mRNA-1"/>
    <property type="gene ID" value="SBAD_0000906401"/>
</dbReference>
<protein>
    <submittedName>
        <fullName evidence="11">FIT family protein</fullName>
    </submittedName>
</protein>
<feature type="transmembrane region" description="Helical" evidence="8">
    <location>
        <begin position="73"/>
        <end position="96"/>
    </location>
</feature>
<dbReference type="GO" id="GO:0005789">
    <property type="term" value="C:endoplasmic reticulum membrane"/>
    <property type="evidence" value="ECO:0007669"/>
    <property type="project" value="UniProtKB-SubCell"/>
</dbReference>
<dbReference type="HAMAP" id="MF_03230">
    <property type="entry name" value="FITM2"/>
    <property type="match status" value="1"/>
</dbReference>
<organism evidence="11">
    <name type="scientific">Soboliphyme baturini</name>
    <dbReference type="NCBI Taxonomy" id="241478"/>
    <lineage>
        <taxon>Eukaryota</taxon>
        <taxon>Metazoa</taxon>
        <taxon>Ecdysozoa</taxon>
        <taxon>Nematoda</taxon>
        <taxon>Enoplea</taxon>
        <taxon>Dorylaimia</taxon>
        <taxon>Dioctophymatida</taxon>
        <taxon>Dioctophymatoidea</taxon>
        <taxon>Soboliphymatidae</taxon>
        <taxon>Soboliphyme</taxon>
    </lineage>
</organism>
<reference evidence="11" key="1">
    <citation type="submission" date="2016-06" db="UniProtKB">
        <authorList>
            <consortium name="WormBaseParasite"/>
        </authorList>
    </citation>
    <scope>IDENTIFICATION</scope>
</reference>